<dbReference type="Gene3D" id="1.20.1050.10">
    <property type="match status" value="1"/>
</dbReference>
<accession>A0A7J7LJF1</accession>
<evidence type="ECO:0000256" key="1">
    <source>
        <dbReference type="ARBA" id="ARBA00010128"/>
    </source>
</evidence>
<dbReference type="InterPro" id="IPR036249">
    <property type="entry name" value="Thioredoxin-like_sf"/>
</dbReference>
<dbReference type="Pfam" id="PF02798">
    <property type="entry name" value="GST_N"/>
    <property type="match status" value="1"/>
</dbReference>
<protein>
    <recommendedName>
        <fullName evidence="2">glutathione transferase</fullName>
        <ecNumber evidence="2">2.5.1.18</ecNumber>
    </recommendedName>
</protein>
<dbReference type="AlphaFoldDB" id="A0A7J7LJF1"/>
<dbReference type="GO" id="GO:0005737">
    <property type="term" value="C:cytoplasm"/>
    <property type="evidence" value="ECO:0007669"/>
    <property type="project" value="TreeGrafter"/>
</dbReference>
<dbReference type="CDD" id="cd03053">
    <property type="entry name" value="GST_N_Phi"/>
    <property type="match status" value="1"/>
</dbReference>
<feature type="domain" description="GST C-terminal" evidence="6">
    <location>
        <begin position="89"/>
        <end position="153"/>
    </location>
</feature>
<comment type="caution">
    <text evidence="7">The sequence shown here is derived from an EMBL/GenBank/DDBJ whole genome shotgun (WGS) entry which is preliminary data.</text>
</comment>
<dbReference type="GO" id="GO:0043295">
    <property type="term" value="F:glutathione binding"/>
    <property type="evidence" value="ECO:0007669"/>
    <property type="project" value="TreeGrafter"/>
</dbReference>
<keyword evidence="3" id="KW-0808">Transferase</keyword>
<evidence type="ECO:0000313" key="8">
    <source>
        <dbReference type="Proteomes" id="UP000541444"/>
    </source>
</evidence>
<dbReference type="EC" id="2.5.1.18" evidence="2"/>
<dbReference type="SUPFAM" id="SSF47616">
    <property type="entry name" value="GST C-terminal domain-like"/>
    <property type="match status" value="1"/>
</dbReference>
<evidence type="ECO:0000256" key="4">
    <source>
        <dbReference type="ARBA" id="ARBA00047960"/>
    </source>
</evidence>
<dbReference type="SFLD" id="SFLDG00358">
    <property type="entry name" value="Main_(cytGST)"/>
    <property type="match status" value="1"/>
</dbReference>
<dbReference type="PANTHER" id="PTHR43900:SF47">
    <property type="entry name" value="GLUTATHIONE S-TRANSFERASE F6-RELATED"/>
    <property type="match status" value="1"/>
</dbReference>
<evidence type="ECO:0000313" key="7">
    <source>
        <dbReference type="EMBL" id="KAF6142658.1"/>
    </source>
</evidence>
<dbReference type="Proteomes" id="UP000541444">
    <property type="component" value="Unassembled WGS sequence"/>
</dbReference>
<dbReference type="Gene3D" id="3.40.30.10">
    <property type="entry name" value="Glutaredoxin"/>
    <property type="match status" value="1"/>
</dbReference>
<comment type="similarity">
    <text evidence="1">Belongs to the GST superfamily. Phi family.</text>
</comment>
<dbReference type="PROSITE" id="PS50405">
    <property type="entry name" value="GST_CTER"/>
    <property type="match status" value="1"/>
</dbReference>
<dbReference type="OrthoDB" id="422574at2759"/>
<dbReference type="InterPro" id="IPR036282">
    <property type="entry name" value="Glutathione-S-Trfase_C_sf"/>
</dbReference>
<reference evidence="7 8" key="1">
    <citation type="journal article" date="2020" name="IScience">
        <title>Genome Sequencing of the Endangered Kingdonia uniflora (Circaeasteraceae, Ranunculales) Reveals Potential Mechanisms of Evolutionary Specialization.</title>
        <authorList>
            <person name="Sun Y."/>
            <person name="Deng T."/>
            <person name="Zhang A."/>
            <person name="Moore M.J."/>
            <person name="Landis J.B."/>
            <person name="Lin N."/>
            <person name="Zhang H."/>
            <person name="Zhang X."/>
            <person name="Huang J."/>
            <person name="Zhang X."/>
            <person name="Sun H."/>
            <person name="Wang H."/>
        </authorList>
    </citation>
    <scope>NUCLEOTIDE SEQUENCE [LARGE SCALE GENOMIC DNA]</scope>
    <source>
        <strain evidence="7">TB1705</strain>
        <tissue evidence="7">Leaf</tissue>
    </source>
</reference>
<dbReference type="PANTHER" id="PTHR43900">
    <property type="entry name" value="GLUTATHIONE S-TRANSFERASE RHO"/>
    <property type="match status" value="1"/>
</dbReference>
<dbReference type="EMBL" id="JACGCM010002249">
    <property type="protein sequence ID" value="KAF6142658.1"/>
    <property type="molecule type" value="Genomic_DNA"/>
</dbReference>
<evidence type="ECO:0000256" key="2">
    <source>
        <dbReference type="ARBA" id="ARBA00012452"/>
    </source>
</evidence>
<comment type="catalytic activity">
    <reaction evidence="4">
        <text>RX + glutathione = an S-substituted glutathione + a halide anion + H(+)</text>
        <dbReference type="Rhea" id="RHEA:16437"/>
        <dbReference type="ChEBI" id="CHEBI:15378"/>
        <dbReference type="ChEBI" id="CHEBI:16042"/>
        <dbReference type="ChEBI" id="CHEBI:17792"/>
        <dbReference type="ChEBI" id="CHEBI:57925"/>
        <dbReference type="ChEBI" id="CHEBI:90779"/>
        <dbReference type="EC" id="2.5.1.18"/>
    </reaction>
</comment>
<evidence type="ECO:0000259" key="6">
    <source>
        <dbReference type="PROSITE" id="PS50405"/>
    </source>
</evidence>
<name>A0A7J7LJF1_9MAGN</name>
<dbReference type="InterPro" id="IPR004045">
    <property type="entry name" value="Glutathione_S-Trfase_N"/>
</dbReference>
<dbReference type="GO" id="GO:0006749">
    <property type="term" value="P:glutathione metabolic process"/>
    <property type="evidence" value="ECO:0007669"/>
    <property type="project" value="TreeGrafter"/>
</dbReference>
<dbReference type="FunFam" id="3.40.30.10:FF:000016">
    <property type="entry name" value="Glutathione S-transferase F2"/>
    <property type="match status" value="1"/>
</dbReference>
<dbReference type="GO" id="GO:0004364">
    <property type="term" value="F:glutathione transferase activity"/>
    <property type="evidence" value="ECO:0007669"/>
    <property type="project" value="UniProtKB-EC"/>
</dbReference>
<dbReference type="SFLD" id="SFLDS00019">
    <property type="entry name" value="Glutathione_Transferase_(cytos"/>
    <property type="match status" value="1"/>
</dbReference>
<evidence type="ECO:0000256" key="3">
    <source>
        <dbReference type="ARBA" id="ARBA00022679"/>
    </source>
</evidence>
<dbReference type="InterPro" id="IPR010987">
    <property type="entry name" value="Glutathione-S-Trfase_C-like"/>
</dbReference>
<keyword evidence="8" id="KW-1185">Reference proteome</keyword>
<organism evidence="7 8">
    <name type="scientific">Kingdonia uniflora</name>
    <dbReference type="NCBI Taxonomy" id="39325"/>
    <lineage>
        <taxon>Eukaryota</taxon>
        <taxon>Viridiplantae</taxon>
        <taxon>Streptophyta</taxon>
        <taxon>Embryophyta</taxon>
        <taxon>Tracheophyta</taxon>
        <taxon>Spermatophyta</taxon>
        <taxon>Magnoliopsida</taxon>
        <taxon>Ranunculales</taxon>
        <taxon>Circaeasteraceae</taxon>
        <taxon>Kingdonia</taxon>
    </lineage>
</organism>
<evidence type="ECO:0000259" key="5">
    <source>
        <dbReference type="PROSITE" id="PS50404"/>
    </source>
</evidence>
<dbReference type="SUPFAM" id="SSF52833">
    <property type="entry name" value="Thioredoxin-like"/>
    <property type="match status" value="1"/>
</dbReference>
<gene>
    <name evidence="7" type="ORF">GIB67_015144</name>
</gene>
<feature type="domain" description="GST N-terminal" evidence="5">
    <location>
        <begin position="1"/>
        <end position="82"/>
    </location>
</feature>
<proteinExistence type="inferred from homology"/>
<dbReference type="PROSITE" id="PS50404">
    <property type="entry name" value="GST_NTER"/>
    <property type="match status" value="1"/>
</dbReference>
<dbReference type="InterPro" id="IPR040079">
    <property type="entry name" value="Glutathione_S-Trfase"/>
</dbReference>
<sequence>MAPKLYGMVFSTATMRAAAALNEKEVEFEFVPVDLNKGEHKKHPYLAMNPFGQVPALEVGDLKLFESRAITQYVAHEYANKGTQLLGLTSEKMAVVGVWLEVEAHQFDPVSSKLAFESVFKPMLGLGATDTAVVKETEAKLGQVLDVYEARLG</sequence>